<dbReference type="GO" id="GO:0005739">
    <property type="term" value="C:mitochondrion"/>
    <property type="evidence" value="ECO:0007669"/>
    <property type="project" value="UniProtKB-SubCell"/>
</dbReference>
<keyword evidence="5" id="KW-1185">Reference proteome</keyword>
<dbReference type="GO" id="GO:0042775">
    <property type="term" value="P:mitochondrial ATP synthesis coupled electron transport"/>
    <property type="evidence" value="ECO:0007669"/>
    <property type="project" value="TreeGrafter"/>
</dbReference>
<evidence type="ECO:0000256" key="3">
    <source>
        <dbReference type="ARBA" id="ARBA00023157"/>
    </source>
</evidence>
<accession>A0A5E4MU52</accession>
<dbReference type="Proteomes" id="UP000325440">
    <property type="component" value="Unassembled WGS sequence"/>
</dbReference>
<reference evidence="4 5" key="1">
    <citation type="submission" date="2019-08" db="EMBL/GenBank/DDBJ databases">
        <authorList>
            <person name="Alioto T."/>
            <person name="Alioto T."/>
            <person name="Gomez Garrido J."/>
        </authorList>
    </citation>
    <scope>NUCLEOTIDE SEQUENCE [LARGE SCALE GENOMIC DNA]</scope>
</reference>
<dbReference type="AlphaFoldDB" id="A0A5E4MU52"/>
<organism evidence="4 5">
    <name type="scientific">Cinara cedri</name>
    <dbReference type="NCBI Taxonomy" id="506608"/>
    <lineage>
        <taxon>Eukaryota</taxon>
        <taxon>Metazoa</taxon>
        <taxon>Ecdysozoa</taxon>
        <taxon>Arthropoda</taxon>
        <taxon>Hexapoda</taxon>
        <taxon>Insecta</taxon>
        <taxon>Pterygota</taxon>
        <taxon>Neoptera</taxon>
        <taxon>Paraneoptera</taxon>
        <taxon>Hemiptera</taxon>
        <taxon>Sternorrhyncha</taxon>
        <taxon>Aphidomorpha</taxon>
        <taxon>Aphidoidea</taxon>
        <taxon>Aphididae</taxon>
        <taxon>Lachninae</taxon>
        <taxon>Cinara</taxon>
    </lineage>
</organism>
<dbReference type="PANTHER" id="PTHR46690:SF1">
    <property type="entry name" value="CYTOCHROME C OXIDASE ASSEMBLY FACTOR 6 HOMOLOG"/>
    <property type="match status" value="1"/>
</dbReference>
<dbReference type="SUPFAM" id="SSF47694">
    <property type="entry name" value="Cytochrome c oxidase subunit h"/>
    <property type="match status" value="1"/>
</dbReference>
<proteinExistence type="predicted"/>
<dbReference type="OrthoDB" id="16284at2759"/>
<sequence>MSGKEEFLSKSERTTCWSSRDYYWECLRSNNEEAAKCTDLRKIYESSCPAQWVKHFDRKFNYLKFKEKMETEGYEPLNNI</sequence>
<dbReference type="Pfam" id="PF02297">
    <property type="entry name" value="COX6B"/>
    <property type="match status" value="1"/>
</dbReference>
<evidence type="ECO:0000313" key="5">
    <source>
        <dbReference type="Proteomes" id="UP000325440"/>
    </source>
</evidence>
<dbReference type="InterPro" id="IPR048280">
    <property type="entry name" value="COX6B-like"/>
</dbReference>
<dbReference type="PANTHER" id="PTHR46690">
    <property type="entry name" value="CYTOCHROME C OXIDASE ASSEMBLY FACTOR 6 HOMOLOG"/>
    <property type="match status" value="1"/>
</dbReference>
<evidence type="ECO:0000256" key="2">
    <source>
        <dbReference type="ARBA" id="ARBA00023128"/>
    </source>
</evidence>
<dbReference type="EMBL" id="CABPRJ010000993">
    <property type="protein sequence ID" value="VVC34380.1"/>
    <property type="molecule type" value="Genomic_DNA"/>
</dbReference>
<dbReference type="InterPro" id="IPR042289">
    <property type="entry name" value="COA6"/>
</dbReference>
<dbReference type="PROSITE" id="PS51808">
    <property type="entry name" value="CHCH"/>
    <property type="match status" value="1"/>
</dbReference>
<dbReference type="GO" id="GO:0008535">
    <property type="term" value="P:respiratory chain complex IV assembly"/>
    <property type="evidence" value="ECO:0007669"/>
    <property type="project" value="InterPro"/>
</dbReference>
<gene>
    <name evidence="4" type="ORF">CINCED_3A021174</name>
</gene>
<keyword evidence="2" id="KW-0496">Mitochondrion</keyword>
<protein>
    <submittedName>
        <fullName evidence="4">Cytochrome c oxidase, subunit VIb</fullName>
    </submittedName>
</protein>
<dbReference type="InterPro" id="IPR036549">
    <property type="entry name" value="CX6/COA6-like_sf"/>
</dbReference>
<comment type="subcellular location">
    <subcellularLocation>
        <location evidence="1">Mitochondrion</location>
    </subcellularLocation>
</comment>
<evidence type="ECO:0000313" key="4">
    <source>
        <dbReference type="EMBL" id="VVC34380.1"/>
    </source>
</evidence>
<evidence type="ECO:0000256" key="1">
    <source>
        <dbReference type="ARBA" id="ARBA00004173"/>
    </source>
</evidence>
<keyword evidence="3" id="KW-1015">Disulfide bond</keyword>
<name>A0A5E4MU52_9HEMI</name>
<dbReference type="Gene3D" id="1.10.10.140">
    <property type="entry name" value="Cytochrome c oxidase, subunit VIb"/>
    <property type="match status" value="1"/>
</dbReference>